<accession>A0A9Q3BNT6</accession>
<name>A0A9Q3BNT6_9BASI</name>
<dbReference type="OrthoDB" id="2507728at2759"/>
<dbReference type="EMBL" id="AVOT02001857">
    <property type="protein sequence ID" value="MBW0468418.1"/>
    <property type="molecule type" value="Genomic_DNA"/>
</dbReference>
<organism evidence="1 2">
    <name type="scientific">Austropuccinia psidii MF-1</name>
    <dbReference type="NCBI Taxonomy" id="1389203"/>
    <lineage>
        <taxon>Eukaryota</taxon>
        <taxon>Fungi</taxon>
        <taxon>Dikarya</taxon>
        <taxon>Basidiomycota</taxon>
        <taxon>Pucciniomycotina</taxon>
        <taxon>Pucciniomycetes</taxon>
        <taxon>Pucciniales</taxon>
        <taxon>Sphaerophragmiaceae</taxon>
        <taxon>Austropuccinia</taxon>
    </lineage>
</organism>
<comment type="caution">
    <text evidence="1">The sequence shown here is derived from an EMBL/GenBank/DDBJ whole genome shotgun (WGS) entry which is preliminary data.</text>
</comment>
<gene>
    <name evidence="1" type="ORF">O181_008133</name>
</gene>
<dbReference type="AlphaFoldDB" id="A0A9Q3BNT6"/>
<dbReference type="PANTHER" id="PTHR33246">
    <property type="entry name" value="CCHC-TYPE DOMAIN-CONTAINING PROTEIN"/>
    <property type="match status" value="1"/>
</dbReference>
<evidence type="ECO:0000313" key="1">
    <source>
        <dbReference type="EMBL" id="MBW0468418.1"/>
    </source>
</evidence>
<dbReference type="PANTHER" id="PTHR33246:SF51">
    <property type="entry name" value="MYB_SANT-LIKE DOMAIN-CONTAINING PROTEIN"/>
    <property type="match status" value="1"/>
</dbReference>
<protein>
    <submittedName>
        <fullName evidence="1">Uncharacterized protein</fullName>
    </submittedName>
</protein>
<keyword evidence="2" id="KW-1185">Reference proteome</keyword>
<proteinExistence type="predicted"/>
<sequence>MESPCLTRMTQGNTQIEMLGREAFFLSWSVEGLNIKSSRATIGVSQTPTELSGSDMGDMGQMALKKKKRWHKYGEAGDSNPNFALTDYKNICAYMEDQDNYNQIFGKQTKTNVGERLITRAGEYKRISGHLNQFNPGLKLNGIKCAQKFSTYKKKYLMTWAWSQNTGAGLTEEKLGMKIAQKLESM</sequence>
<dbReference type="Proteomes" id="UP000765509">
    <property type="component" value="Unassembled WGS sequence"/>
</dbReference>
<reference evidence="1" key="1">
    <citation type="submission" date="2021-03" db="EMBL/GenBank/DDBJ databases">
        <title>Draft genome sequence of rust myrtle Austropuccinia psidii MF-1, a brazilian biotype.</title>
        <authorList>
            <person name="Quecine M.C."/>
            <person name="Pachon D.M.R."/>
            <person name="Bonatelli M.L."/>
            <person name="Correr F.H."/>
            <person name="Franceschini L.M."/>
            <person name="Leite T.F."/>
            <person name="Margarido G.R.A."/>
            <person name="Almeida C.A."/>
            <person name="Ferrarezi J.A."/>
            <person name="Labate C.A."/>
        </authorList>
    </citation>
    <scope>NUCLEOTIDE SEQUENCE</scope>
    <source>
        <strain evidence="1">MF-1</strain>
    </source>
</reference>
<evidence type="ECO:0000313" key="2">
    <source>
        <dbReference type="Proteomes" id="UP000765509"/>
    </source>
</evidence>